<protein>
    <recommendedName>
        <fullName evidence="6">Cytochrome c domain-containing protein</fullName>
    </recommendedName>
</protein>
<dbReference type="Gene3D" id="1.10.760.10">
    <property type="entry name" value="Cytochrome c-like domain"/>
    <property type="match status" value="1"/>
</dbReference>
<dbReference type="PANTHER" id="PTHR33546">
    <property type="entry name" value="LARGE, MULTIFUNCTIONAL SECRETED PROTEIN-RELATED"/>
    <property type="match status" value="1"/>
</dbReference>
<dbReference type="Proteomes" id="UP001476282">
    <property type="component" value="Unassembled WGS sequence"/>
</dbReference>
<dbReference type="SUPFAM" id="SSF48371">
    <property type="entry name" value="ARM repeat"/>
    <property type="match status" value="1"/>
</dbReference>
<reference evidence="7 8" key="1">
    <citation type="submission" date="2024-02" db="EMBL/GenBank/DDBJ databases">
        <title>Haloferula sargassicola NBRC 104335.</title>
        <authorList>
            <person name="Ichikawa N."/>
            <person name="Katano-Makiyama Y."/>
            <person name="Hidaka K."/>
        </authorList>
    </citation>
    <scope>NUCLEOTIDE SEQUENCE [LARGE SCALE GENOMIC DNA]</scope>
    <source>
        <strain evidence="7 8">NBRC 104335</strain>
    </source>
</reference>
<keyword evidence="8" id="KW-1185">Reference proteome</keyword>
<sequence length="938" mass="103802">MKLSKTLPLSLFLIPSLHAAEGWDPDVVYEALKPAEAIRTIEVPDGYELKCVASEPMVQDPTSFAFDGNGALYVCCWRTYMQDEHGTDQLAPDSQVVKLVDTDGDGVMDRKTVFIDNVVLPRAVLPLFDRVLVHFTQDSSIWSYFDDDKDGVADRRELSWRGEPTNENAEFQQNGLLWNLDNTICTNDRRFRWEDGKLVEMRHDVGRLGQFGLARDDDGRLVCSWGGGGNPAHSFQLPAGYPVLQVDEHAPGYERTWGICPVWDDSDGGFDMERRATLYRFTACCGQTVLRSPLMPEWYGNAVTCEPAGRLIRMSRFEWKDGVGVAHNAFPGREFIRSTDAFFRPVWTESGPDGALYISDMYRGVIQDKEWFPTEITQELRDRYVEDYRKNKLEEWVARYERVKKWGMLEVVRHGRIYRLLPKDAQPLAVPRMLEETPVQWVSHLASPNGWTRDMAQALLVSYGDPAAIPALRQLAENSESPRARIHALWCLRGLDALPPSLILKSLSHDDADLRRAAVQLAEPLLIEGDPAISSALSGMQDDPDARVATQVYLAYRAAGQLPVSFTSSTRPLPLVSKIIERDRQQALQKLSAEGKKGKLVYESLCTACHGPDGSGLRVAGKLMAPALTESTWFDGDGNVPVLARILLKGQAGPIDGVEFGEGLMMPLEHSHSDEQIAQVLSYIGEAWHDWSRPADASQITAVRSEVAERKDPWSHAELVAWEKHRLESFHPVPLGEAATADGSRGVYFSQETRGDRVGLKRYGLVQERGIPFQFQEPAAGGKNVIVLQGGMDANAFSCTMPREVEIPVNNAAGRLHVLGAVAGWGYPAFGEKVPLLNITVHYRGGGEQEIVLRNGIDIADHVAGVDVPGSARTSLTDHGQIRYLWRDLEKTDLVIEAITLNSPGTMAAPMIAAITLESAGEDGQLAPPPADGGPVPK</sequence>
<evidence type="ECO:0000313" key="8">
    <source>
        <dbReference type="Proteomes" id="UP001476282"/>
    </source>
</evidence>
<feature type="chain" id="PRO_5045157371" description="Cytochrome c domain-containing protein" evidence="5">
    <location>
        <begin position="20"/>
        <end position="938"/>
    </location>
</feature>
<dbReference type="Pfam" id="PF13442">
    <property type="entry name" value="Cytochrome_CBB3"/>
    <property type="match status" value="1"/>
</dbReference>
<dbReference type="Pfam" id="PF13646">
    <property type="entry name" value="HEAT_2"/>
    <property type="match status" value="1"/>
</dbReference>
<keyword evidence="1 4" id="KW-0349">Heme</keyword>
<dbReference type="EMBL" id="BAABRI010000002">
    <property type="protein sequence ID" value="GAA5481217.1"/>
    <property type="molecule type" value="Genomic_DNA"/>
</dbReference>
<dbReference type="InterPro" id="IPR055557">
    <property type="entry name" value="DUF7133"/>
</dbReference>
<dbReference type="PROSITE" id="PS51007">
    <property type="entry name" value="CYTC"/>
    <property type="match status" value="1"/>
</dbReference>
<proteinExistence type="predicted"/>
<dbReference type="InterPro" id="IPR011989">
    <property type="entry name" value="ARM-like"/>
</dbReference>
<dbReference type="SUPFAM" id="SSF50952">
    <property type="entry name" value="Soluble quinoprotein glucose dehydrogenase"/>
    <property type="match status" value="1"/>
</dbReference>
<feature type="signal peptide" evidence="5">
    <location>
        <begin position="1"/>
        <end position="19"/>
    </location>
</feature>
<keyword evidence="3 4" id="KW-0408">Iron</keyword>
<feature type="domain" description="Cytochrome c" evidence="6">
    <location>
        <begin position="593"/>
        <end position="688"/>
    </location>
</feature>
<evidence type="ECO:0000256" key="5">
    <source>
        <dbReference type="SAM" id="SignalP"/>
    </source>
</evidence>
<comment type="caution">
    <text evidence="7">The sequence shown here is derived from an EMBL/GenBank/DDBJ whole genome shotgun (WGS) entry which is preliminary data.</text>
</comment>
<evidence type="ECO:0000256" key="2">
    <source>
        <dbReference type="ARBA" id="ARBA00022723"/>
    </source>
</evidence>
<evidence type="ECO:0000313" key="7">
    <source>
        <dbReference type="EMBL" id="GAA5481217.1"/>
    </source>
</evidence>
<keyword evidence="2 4" id="KW-0479">Metal-binding</keyword>
<dbReference type="InterPro" id="IPR036909">
    <property type="entry name" value="Cyt_c-like_dom_sf"/>
</dbReference>
<evidence type="ECO:0000256" key="4">
    <source>
        <dbReference type="PROSITE-ProRule" id="PRU00433"/>
    </source>
</evidence>
<evidence type="ECO:0000259" key="6">
    <source>
        <dbReference type="PROSITE" id="PS51007"/>
    </source>
</evidence>
<gene>
    <name evidence="7" type="ORF">Hsar01_00424</name>
</gene>
<dbReference type="Pfam" id="PF23500">
    <property type="entry name" value="DUF7133"/>
    <property type="match status" value="1"/>
</dbReference>
<name>A0ABP9UKJ3_9BACT</name>
<dbReference type="InterPro" id="IPR011041">
    <property type="entry name" value="Quinoprot_gluc/sorb_DH_b-prop"/>
</dbReference>
<evidence type="ECO:0000256" key="1">
    <source>
        <dbReference type="ARBA" id="ARBA00022617"/>
    </source>
</evidence>
<keyword evidence="5" id="KW-0732">Signal</keyword>
<dbReference type="PANTHER" id="PTHR33546:SF1">
    <property type="entry name" value="LARGE, MULTIFUNCTIONAL SECRETED PROTEIN"/>
    <property type="match status" value="1"/>
</dbReference>
<dbReference type="RefSeq" id="WP_353565376.1">
    <property type="nucleotide sequence ID" value="NZ_BAABRI010000002.1"/>
</dbReference>
<evidence type="ECO:0000256" key="3">
    <source>
        <dbReference type="ARBA" id="ARBA00023004"/>
    </source>
</evidence>
<dbReference type="InterPro" id="IPR009056">
    <property type="entry name" value="Cyt_c-like_dom"/>
</dbReference>
<accession>A0ABP9UKJ3</accession>
<organism evidence="7 8">
    <name type="scientific">Haloferula sargassicola</name>
    <dbReference type="NCBI Taxonomy" id="490096"/>
    <lineage>
        <taxon>Bacteria</taxon>
        <taxon>Pseudomonadati</taxon>
        <taxon>Verrucomicrobiota</taxon>
        <taxon>Verrucomicrobiia</taxon>
        <taxon>Verrucomicrobiales</taxon>
        <taxon>Verrucomicrobiaceae</taxon>
        <taxon>Haloferula</taxon>
    </lineage>
</organism>
<dbReference type="SUPFAM" id="SSF46626">
    <property type="entry name" value="Cytochrome c"/>
    <property type="match status" value="1"/>
</dbReference>
<dbReference type="Gene3D" id="1.25.10.10">
    <property type="entry name" value="Leucine-rich Repeat Variant"/>
    <property type="match status" value="1"/>
</dbReference>
<dbReference type="InterPro" id="IPR016024">
    <property type="entry name" value="ARM-type_fold"/>
</dbReference>